<dbReference type="Proteomes" id="UP000595437">
    <property type="component" value="Chromosome 18"/>
</dbReference>
<dbReference type="PANTHER" id="PTHR45749">
    <property type="match status" value="1"/>
</dbReference>
<evidence type="ECO:0000313" key="2">
    <source>
        <dbReference type="Proteomes" id="UP000595437"/>
    </source>
</evidence>
<keyword evidence="2" id="KW-1185">Reference proteome</keyword>
<dbReference type="OrthoDB" id="6379572at2759"/>
<feature type="non-terminal residue" evidence="1">
    <location>
        <position position="70"/>
    </location>
</feature>
<dbReference type="EMBL" id="CP045907">
    <property type="protein sequence ID" value="QQP35722.1"/>
    <property type="molecule type" value="Genomic_DNA"/>
</dbReference>
<accession>A0A7T8GQ92</accession>
<reference evidence="2" key="1">
    <citation type="submission" date="2021-01" db="EMBL/GenBank/DDBJ databases">
        <title>Caligus Genome Assembly.</title>
        <authorList>
            <person name="Gallardo-Escarate C."/>
        </authorList>
    </citation>
    <scope>NUCLEOTIDE SEQUENCE [LARGE SCALE GENOMIC DNA]</scope>
</reference>
<dbReference type="AlphaFoldDB" id="A0A7T8GQ92"/>
<evidence type="ECO:0000313" key="1">
    <source>
        <dbReference type="EMBL" id="QQP35722.1"/>
    </source>
</evidence>
<protein>
    <submittedName>
        <fullName evidence="1">Uncharacterized protein</fullName>
    </submittedName>
</protein>
<proteinExistence type="predicted"/>
<name>A0A7T8GQ92_CALRO</name>
<dbReference type="PANTHER" id="PTHR45749:SF35">
    <property type="entry name" value="AC-LIKE TRANSPOSASE-RELATED"/>
    <property type="match status" value="1"/>
</dbReference>
<gene>
    <name evidence="1" type="ORF">FKW44_024020</name>
</gene>
<organism evidence="1 2">
    <name type="scientific">Caligus rogercresseyi</name>
    <name type="common">Sea louse</name>
    <dbReference type="NCBI Taxonomy" id="217165"/>
    <lineage>
        <taxon>Eukaryota</taxon>
        <taxon>Metazoa</taxon>
        <taxon>Ecdysozoa</taxon>
        <taxon>Arthropoda</taxon>
        <taxon>Crustacea</taxon>
        <taxon>Multicrustacea</taxon>
        <taxon>Hexanauplia</taxon>
        <taxon>Copepoda</taxon>
        <taxon>Siphonostomatoida</taxon>
        <taxon>Caligidae</taxon>
        <taxon>Caligus</taxon>
    </lineage>
</organism>
<sequence>MSFRGSKDTLNQPDNGIFLKEVELMAKFDPVMKQHVSRVENGAGSHVHYLGKTIQNELIDSISSKIIEHI</sequence>